<evidence type="ECO:0000313" key="2">
    <source>
        <dbReference type="EMBL" id="QOW60591.1"/>
    </source>
</evidence>
<protein>
    <submittedName>
        <fullName evidence="2">Uncharacterized protein</fullName>
    </submittedName>
</protein>
<feature type="transmembrane region" description="Helical" evidence="1">
    <location>
        <begin position="202"/>
        <end position="220"/>
    </location>
</feature>
<keyword evidence="1" id="KW-0812">Transmembrane</keyword>
<evidence type="ECO:0000256" key="1">
    <source>
        <dbReference type="SAM" id="Phobius"/>
    </source>
</evidence>
<proteinExistence type="predicted"/>
<feature type="transmembrane region" description="Helical" evidence="1">
    <location>
        <begin position="87"/>
        <end position="108"/>
    </location>
</feature>
<dbReference type="RefSeq" id="WP_194076091.1">
    <property type="nucleotide sequence ID" value="NZ_CP061839.1"/>
</dbReference>
<feature type="transmembrane region" description="Helical" evidence="1">
    <location>
        <begin position="114"/>
        <end position="132"/>
    </location>
</feature>
<sequence length="228" mass="25905">MNGKIKNYVDLLFEGVPRSQKAVELRNEILSNLNDKFEAFLKEGKTEHEAYGFAIAELGEVDELIKTVLPNKEIIEKIDKERKRRGLITAFSIGAYICAPAVLIFLSAFGYDTAGVVALLTISAVATSALVYSGMSTPTEVIPYFKNSAKFRDKSDYVPNKDDVSNKDYFFYSLQKFYWLLITVIYLAVSFLTHAWHISWLIFMSGAAIWQGIKLIIIFFNDKKENIR</sequence>
<feature type="transmembrane region" description="Helical" evidence="1">
    <location>
        <begin position="177"/>
        <end position="196"/>
    </location>
</feature>
<accession>A0A7S7AWG3</accession>
<keyword evidence="1" id="KW-0472">Membrane</keyword>
<dbReference type="NCBIfam" id="NF038403">
    <property type="entry name" value="perm_prefix_1"/>
    <property type="match status" value="1"/>
</dbReference>
<name>A0A7S7AWG3_9SPIR</name>
<dbReference type="AlphaFoldDB" id="A0A7S7AWG3"/>
<reference evidence="2 3" key="1">
    <citation type="submission" date="2020-09" db="EMBL/GenBank/DDBJ databases">
        <title>Characterization of Treponema spp. from bovine digital dermatitis in Korea.</title>
        <authorList>
            <person name="Espiritu H.M."/>
            <person name="Cho Y.I."/>
            <person name="Mamuad L."/>
        </authorList>
    </citation>
    <scope>NUCLEOTIDE SEQUENCE [LARGE SCALE GENOMIC DNA]</scope>
    <source>
        <strain evidence="2 3">KS1</strain>
    </source>
</reference>
<dbReference type="InterPro" id="IPR047928">
    <property type="entry name" value="Perm_prefix_1"/>
</dbReference>
<dbReference type="EMBL" id="CP061839">
    <property type="protein sequence ID" value="QOW60591.1"/>
    <property type="molecule type" value="Genomic_DNA"/>
</dbReference>
<organism evidence="2 3">
    <name type="scientific">Treponema pedis</name>
    <dbReference type="NCBI Taxonomy" id="409322"/>
    <lineage>
        <taxon>Bacteria</taxon>
        <taxon>Pseudomonadati</taxon>
        <taxon>Spirochaetota</taxon>
        <taxon>Spirochaetia</taxon>
        <taxon>Spirochaetales</taxon>
        <taxon>Treponemataceae</taxon>
        <taxon>Treponema</taxon>
    </lineage>
</organism>
<gene>
    <name evidence="2" type="ORF">IFE08_12420</name>
</gene>
<keyword evidence="1" id="KW-1133">Transmembrane helix</keyword>
<evidence type="ECO:0000313" key="3">
    <source>
        <dbReference type="Proteomes" id="UP000593915"/>
    </source>
</evidence>
<dbReference type="Proteomes" id="UP000593915">
    <property type="component" value="Chromosome"/>
</dbReference>